<keyword evidence="2" id="KW-1185">Reference proteome</keyword>
<proteinExistence type="predicted"/>
<evidence type="ECO:0000313" key="2">
    <source>
        <dbReference type="Proteomes" id="UP000724584"/>
    </source>
</evidence>
<organism evidence="1 2">
    <name type="scientific">Chaetomium tenue</name>
    <dbReference type="NCBI Taxonomy" id="1854479"/>
    <lineage>
        <taxon>Eukaryota</taxon>
        <taxon>Fungi</taxon>
        <taxon>Dikarya</taxon>
        <taxon>Ascomycota</taxon>
        <taxon>Pezizomycotina</taxon>
        <taxon>Sordariomycetes</taxon>
        <taxon>Sordariomycetidae</taxon>
        <taxon>Sordariales</taxon>
        <taxon>Chaetomiaceae</taxon>
        <taxon>Chaetomium</taxon>
    </lineage>
</organism>
<gene>
    <name evidence="1" type="ORF">F5144DRAFT_490827</name>
</gene>
<reference evidence="1 2" key="1">
    <citation type="journal article" date="2021" name="Nat. Commun.">
        <title>Genetic determinants of endophytism in the Arabidopsis root mycobiome.</title>
        <authorList>
            <person name="Mesny F."/>
            <person name="Miyauchi S."/>
            <person name="Thiergart T."/>
            <person name="Pickel B."/>
            <person name="Atanasova L."/>
            <person name="Karlsson M."/>
            <person name="Huettel B."/>
            <person name="Barry K.W."/>
            <person name="Haridas S."/>
            <person name="Chen C."/>
            <person name="Bauer D."/>
            <person name="Andreopoulos W."/>
            <person name="Pangilinan J."/>
            <person name="LaButti K."/>
            <person name="Riley R."/>
            <person name="Lipzen A."/>
            <person name="Clum A."/>
            <person name="Drula E."/>
            <person name="Henrissat B."/>
            <person name="Kohler A."/>
            <person name="Grigoriev I.V."/>
            <person name="Martin F.M."/>
            <person name="Hacquard S."/>
        </authorList>
    </citation>
    <scope>NUCLEOTIDE SEQUENCE [LARGE SCALE GENOMIC DNA]</scope>
    <source>
        <strain evidence="1 2">MPI-SDFR-AT-0079</strain>
    </source>
</reference>
<dbReference type="EMBL" id="JAGIZQ010000004">
    <property type="protein sequence ID" value="KAH6631324.1"/>
    <property type="molecule type" value="Genomic_DNA"/>
</dbReference>
<evidence type="ECO:0000313" key="1">
    <source>
        <dbReference type="EMBL" id="KAH6631324.1"/>
    </source>
</evidence>
<protein>
    <submittedName>
        <fullName evidence="1">Uncharacterized protein</fullName>
    </submittedName>
</protein>
<dbReference type="Proteomes" id="UP000724584">
    <property type="component" value="Unassembled WGS sequence"/>
</dbReference>
<name>A0ACB7P535_9PEZI</name>
<accession>A0ACB7P535</accession>
<comment type="caution">
    <text evidence="1">The sequence shown here is derived from an EMBL/GenBank/DDBJ whole genome shotgun (WGS) entry which is preliminary data.</text>
</comment>
<sequence>MSSPKEHPLACAEVVRPLVGSQSISEEDLLELGRTSKAISKLVLQESMRYKIKNIPFKDPDNPIHQAITADRPNLLQEALDLGEFEPREQAMTSPNGRRLMDETAHDLFELPPLPLRPLTAVQNRAPSRHRQAPSPMSRLPAPQRRQQQPSAQALLSLTARNWVPVN</sequence>